<evidence type="ECO:0000256" key="1">
    <source>
        <dbReference type="SAM" id="SignalP"/>
    </source>
</evidence>
<accession>A0A5C3QLD9</accession>
<feature type="signal peptide" evidence="1">
    <location>
        <begin position="1"/>
        <end position="26"/>
    </location>
</feature>
<gene>
    <name evidence="2" type="ORF">BDV98DRAFT_603563</name>
</gene>
<dbReference type="GO" id="GO:0008237">
    <property type="term" value="F:metallopeptidase activity"/>
    <property type="evidence" value="ECO:0007669"/>
    <property type="project" value="InterPro"/>
</dbReference>
<dbReference type="Proteomes" id="UP000305067">
    <property type="component" value="Unassembled WGS sequence"/>
</dbReference>
<protein>
    <submittedName>
        <fullName evidence="2">IgA peptidase M64-domain-containing protein</fullName>
    </submittedName>
</protein>
<reference evidence="2 3" key="1">
    <citation type="journal article" date="2019" name="Nat. Ecol. Evol.">
        <title>Megaphylogeny resolves global patterns of mushroom evolution.</title>
        <authorList>
            <person name="Varga T."/>
            <person name="Krizsan K."/>
            <person name="Foldi C."/>
            <person name="Dima B."/>
            <person name="Sanchez-Garcia M."/>
            <person name="Sanchez-Ramirez S."/>
            <person name="Szollosi G.J."/>
            <person name="Szarkandi J.G."/>
            <person name="Papp V."/>
            <person name="Albert L."/>
            <person name="Andreopoulos W."/>
            <person name="Angelini C."/>
            <person name="Antonin V."/>
            <person name="Barry K.W."/>
            <person name="Bougher N.L."/>
            <person name="Buchanan P."/>
            <person name="Buyck B."/>
            <person name="Bense V."/>
            <person name="Catcheside P."/>
            <person name="Chovatia M."/>
            <person name="Cooper J."/>
            <person name="Damon W."/>
            <person name="Desjardin D."/>
            <person name="Finy P."/>
            <person name="Geml J."/>
            <person name="Haridas S."/>
            <person name="Hughes K."/>
            <person name="Justo A."/>
            <person name="Karasinski D."/>
            <person name="Kautmanova I."/>
            <person name="Kiss B."/>
            <person name="Kocsube S."/>
            <person name="Kotiranta H."/>
            <person name="LaButti K.M."/>
            <person name="Lechner B.E."/>
            <person name="Liimatainen K."/>
            <person name="Lipzen A."/>
            <person name="Lukacs Z."/>
            <person name="Mihaltcheva S."/>
            <person name="Morgado L.N."/>
            <person name="Niskanen T."/>
            <person name="Noordeloos M.E."/>
            <person name="Ohm R.A."/>
            <person name="Ortiz-Santana B."/>
            <person name="Ovrebo C."/>
            <person name="Racz N."/>
            <person name="Riley R."/>
            <person name="Savchenko A."/>
            <person name="Shiryaev A."/>
            <person name="Soop K."/>
            <person name="Spirin V."/>
            <person name="Szebenyi C."/>
            <person name="Tomsovsky M."/>
            <person name="Tulloss R.E."/>
            <person name="Uehling J."/>
            <person name="Grigoriev I.V."/>
            <person name="Vagvolgyi C."/>
            <person name="Papp T."/>
            <person name="Martin F.M."/>
            <person name="Miettinen O."/>
            <person name="Hibbett D.S."/>
            <person name="Nagy L.G."/>
        </authorList>
    </citation>
    <scope>NUCLEOTIDE SEQUENCE [LARGE SCALE GENOMIC DNA]</scope>
    <source>
        <strain evidence="2 3">CBS 309.79</strain>
    </source>
</reference>
<dbReference type="OrthoDB" id="2961863at2759"/>
<name>A0A5C3QLD9_9AGAR</name>
<proteinExistence type="predicted"/>
<sequence length="517" mass="57329">MQLLLAPSYLLWMLLNLLLLFTCVAAWAPAQQTFATEVQPQAVAPPPLEVRPLFLSGPTGNRVDLVFLADGYLSSEKDKFFADALFLAEDISANQTYNTVRPLLNFWAAFTPSRESGVGKGGRTKDTVFGLYRDGTELRGVWCNNTDIARAACESLGDGCDYPITVGNDPLYGGSGGYPTVITASPANGPQILRHELGHSIIDVGDEYDGGASWGYFGVNAAQNASRSPPWSHWLTNPSNATRVEHSVMPLQQYTWTMLNTSSSWTTTFISSGTFSKYALFFSVSGIPNTADLTIKVDGQTLPWEVRSNIGADRWLYDLNFNRGLSGGRHTLEYRLNNKTLEGTAQLCSVEINEFGSEAEFISKPGHYGLYPVYSDKNTTTYRPTNEDCLMRKVTTPNFCSVCKEDLWLHLLQRVDLIDNFAASCRTGSRFLTATVVPFGRFRQPEDRKAGEEYTFQWFKNGVRQMQFDGMVEVNTGSGTAGVGRWAFRAALKTDEVRRDPEGLLTNERQIKVTAIC</sequence>
<dbReference type="InterPro" id="IPR024079">
    <property type="entry name" value="MetalloPept_cat_dom_sf"/>
</dbReference>
<dbReference type="Gene3D" id="3.40.390.10">
    <property type="entry name" value="Collagenase (Catalytic Domain)"/>
    <property type="match status" value="1"/>
</dbReference>
<feature type="chain" id="PRO_5023017622" evidence="1">
    <location>
        <begin position="27"/>
        <end position="517"/>
    </location>
</feature>
<organism evidence="2 3">
    <name type="scientific">Pterulicium gracile</name>
    <dbReference type="NCBI Taxonomy" id="1884261"/>
    <lineage>
        <taxon>Eukaryota</taxon>
        <taxon>Fungi</taxon>
        <taxon>Dikarya</taxon>
        <taxon>Basidiomycota</taxon>
        <taxon>Agaricomycotina</taxon>
        <taxon>Agaricomycetes</taxon>
        <taxon>Agaricomycetidae</taxon>
        <taxon>Agaricales</taxon>
        <taxon>Pleurotineae</taxon>
        <taxon>Pterulaceae</taxon>
        <taxon>Pterulicium</taxon>
    </lineage>
</organism>
<evidence type="ECO:0000313" key="2">
    <source>
        <dbReference type="EMBL" id="TFL02347.1"/>
    </source>
</evidence>
<keyword evidence="1" id="KW-0732">Signal</keyword>
<dbReference type="EMBL" id="ML178822">
    <property type="protein sequence ID" value="TFL02347.1"/>
    <property type="molecule type" value="Genomic_DNA"/>
</dbReference>
<dbReference type="InterPro" id="IPR019026">
    <property type="entry name" value="Peptidase_M64_IgA"/>
</dbReference>
<evidence type="ECO:0000313" key="3">
    <source>
        <dbReference type="Proteomes" id="UP000305067"/>
    </source>
</evidence>
<dbReference type="Pfam" id="PF09471">
    <property type="entry name" value="Peptidase_M64"/>
    <property type="match status" value="1"/>
</dbReference>
<keyword evidence="3" id="KW-1185">Reference proteome</keyword>
<dbReference type="AlphaFoldDB" id="A0A5C3QLD9"/>